<sequence>MPTRGYTAGRGARTLAPPSCRRNAMLSDTRSTQHPRSPPMSPNDLLAGGYRMGRQMVHMMAGDLTATEFTCQPVAGANSAAWIVGHLAVTARRTAERLGAIELPLLTEAFIGKYSVTRKPADDQSELDDKAELLRLLDACVDQLLGALGTLPPESLANPPANPGPFATNYGEAVLFGAMHFAMHCGQLSTIRRSLGKPPLM</sequence>
<name>A0A2Z3H570_9BACT</name>
<dbReference type="Pfam" id="PF12867">
    <property type="entry name" value="DinB_2"/>
    <property type="match status" value="1"/>
</dbReference>
<dbReference type="AlphaFoldDB" id="A0A2Z3H570"/>
<dbReference type="KEGG" id="gog:C1280_03535"/>
<evidence type="ECO:0000313" key="3">
    <source>
        <dbReference type="EMBL" id="AWM36170.1"/>
    </source>
</evidence>
<dbReference type="SUPFAM" id="SSF109854">
    <property type="entry name" value="DinB/YfiT-like putative metalloenzymes"/>
    <property type="match status" value="1"/>
</dbReference>
<evidence type="ECO:0000313" key="4">
    <source>
        <dbReference type="Proteomes" id="UP000245802"/>
    </source>
</evidence>
<dbReference type="Proteomes" id="UP000245802">
    <property type="component" value="Chromosome"/>
</dbReference>
<dbReference type="OrthoDB" id="267642at2"/>
<keyword evidence="4" id="KW-1185">Reference proteome</keyword>
<dbReference type="InterPro" id="IPR034660">
    <property type="entry name" value="DinB/YfiT-like"/>
</dbReference>
<proteinExistence type="predicted"/>
<feature type="compositionally biased region" description="Polar residues" evidence="1">
    <location>
        <begin position="26"/>
        <end position="35"/>
    </location>
</feature>
<dbReference type="EMBL" id="CP025958">
    <property type="protein sequence ID" value="AWM36170.1"/>
    <property type="molecule type" value="Genomic_DNA"/>
</dbReference>
<protein>
    <submittedName>
        <fullName evidence="3">DinB family protein</fullName>
    </submittedName>
</protein>
<feature type="region of interest" description="Disordered" evidence="1">
    <location>
        <begin position="1"/>
        <end position="43"/>
    </location>
</feature>
<feature type="domain" description="DinB-like" evidence="2">
    <location>
        <begin position="53"/>
        <end position="188"/>
    </location>
</feature>
<dbReference type="Gene3D" id="1.20.120.450">
    <property type="entry name" value="dinb family like domain"/>
    <property type="match status" value="1"/>
</dbReference>
<organism evidence="3 4">
    <name type="scientific">Gemmata obscuriglobus</name>
    <dbReference type="NCBI Taxonomy" id="114"/>
    <lineage>
        <taxon>Bacteria</taxon>
        <taxon>Pseudomonadati</taxon>
        <taxon>Planctomycetota</taxon>
        <taxon>Planctomycetia</taxon>
        <taxon>Gemmatales</taxon>
        <taxon>Gemmataceae</taxon>
        <taxon>Gemmata</taxon>
    </lineage>
</organism>
<evidence type="ECO:0000256" key="1">
    <source>
        <dbReference type="SAM" id="MobiDB-lite"/>
    </source>
</evidence>
<gene>
    <name evidence="3" type="ORF">C1280_03535</name>
</gene>
<reference evidence="3 4" key="1">
    <citation type="submission" date="2018-01" db="EMBL/GenBank/DDBJ databases">
        <title>G. obscuriglobus.</title>
        <authorList>
            <person name="Franke J."/>
            <person name="Blomberg W."/>
            <person name="Selmecki A."/>
        </authorList>
    </citation>
    <scope>NUCLEOTIDE SEQUENCE [LARGE SCALE GENOMIC DNA]</scope>
    <source>
        <strain evidence="3 4">DSM 5831</strain>
    </source>
</reference>
<dbReference type="InterPro" id="IPR024775">
    <property type="entry name" value="DinB-like"/>
</dbReference>
<accession>A0A2Z3H570</accession>
<evidence type="ECO:0000259" key="2">
    <source>
        <dbReference type="Pfam" id="PF12867"/>
    </source>
</evidence>